<dbReference type="EMBL" id="CP159510">
    <property type="protein sequence ID" value="XCJ17381.1"/>
    <property type="molecule type" value="Genomic_DNA"/>
</dbReference>
<dbReference type="PANTHER" id="PTHR36849">
    <property type="entry name" value="CYTOPLASMIC PROTEIN-RELATED"/>
    <property type="match status" value="1"/>
</dbReference>
<accession>A0AAU8IGD4</accession>
<protein>
    <submittedName>
        <fullName evidence="1">DUF488 family protein</fullName>
    </submittedName>
</protein>
<reference evidence="1" key="1">
    <citation type="submission" date="2024-06" db="EMBL/GenBank/DDBJ databases">
        <authorList>
            <person name="Fan A."/>
            <person name="Zhang F.Y."/>
            <person name="Zhang L."/>
        </authorList>
    </citation>
    <scope>NUCLEOTIDE SEQUENCE</scope>
    <source>
        <strain evidence="1">Y61</strain>
    </source>
</reference>
<dbReference type="Pfam" id="PF22752">
    <property type="entry name" value="DUF488-N3i"/>
    <property type="match status" value="1"/>
</dbReference>
<evidence type="ECO:0000313" key="1">
    <source>
        <dbReference type="EMBL" id="XCJ17381.1"/>
    </source>
</evidence>
<dbReference type="AlphaFoldDB" id="A0AAU8IGD4"/>
<dbReference type="RefSeq" id="WP_353948628.1">
    <property type="nucleotide sequence ID" value="NZ_CP159510.1"/>
</dbReference>
<organism evidence="1">
    <name type="scientific">Sporolactobacillus sp. Y61</name>
    <dbReference type="NCBI Taxonomy" id="3160863"/>
    <lineage>
        <taxon>Bacteria</taxon>
        <taxon>Bacillati</taxon>
        <taxon>Bacillota</taxon>
        <taxon>Bacilli</taxon>
        <taxon>Bacillales</taxon>
        <taxon>Sporolactobacillaceae</taxon>
        <taxon>Sporolactobacillus</taxon>
    </lineage>
</organism>
<proteinExistence type="predicted"/>
<name>A0AAU8IGD4_9BACL</name>
<dbReference type="InterPro" id="IPR052552">
    <property type="entry name" value="YeaO-like"/>
</dbReference>
<dbReference type="PANTHER" id="PTHR36849:SF1">
    <property type="entry name" value="CYTOPLASMIC PROTEIN"/>
    <property type="match status" value="1"/>
</dbReference>
<sequence length="120" mass="14178">MIQIKRIYEEKAPEDGQRILVDRLWPRGMSKKRAQLDEWMKDIAPSPSLRQFYHQHREDFTAFKSAYERELAEDSEKQQALEELVQRARNGNVTLLYSSKNTATNNAKVLLEFLHAHYDV</sequence>
<gene>
    <name evidence="1" type="ORF">ABNN70_02310</name>
</gene>